<evidence type="ECO:0008006" key="4">
    <source>
        <dbReference type="Google" id="ProtNLM"/>
    </source>
</evidence>
<evidence type="ECO:0000313" key="3">
    <source>
        <dbReference type="Proteomes" id="UP000177159"/>
    </source>
</evidence>
<dbReference type="InterPro" id="IPR013879">
    <property type="entry name" value="DUF1761"/>
</dbReference>
<gene>
    <name evidence="2" type="ORF">A3C24_01155</name>
</gene>
<feature type="transmembrane region" description="Helical" evidence="1">
    <location>
        <begin position="7"/>
        <end position="28"/>
    </location>
</feature>
<reference evidence="2 3" key="1">
    <citation type="journal article" date="2016" name="Nat. Commun.">
        <title>Thousands of microbial genomes shed light on interconnected biogeochemical processes in an aquifer system.</title>
        <authorList>
            <person name="Anantharaman K."/>
            <person name="Brown C.T."/>
            <person name="Hug L.A."/>
            <person name="Sharon I."/>
            <person name="Castelle C.J."/>
            <person name="Probst A.J."/>
            <person name="Thomas B.C."/>
            <person name="Singh A."/>
            <person name="Wilkins M.J."/>
            <person name="Karaoz U."/>
            <person name="Brodie E.L."/>
            <person name="Williams K.H."/>
            <person name="Hubbard S.S."/>
            <person name="Banfield J.F."/>
        </authorList>
    </citation>
    <scope>NUCLEOTIDE SEQUENCE [LARGE SCALE GENOMIC DNA]</scope>
</reference>
<dbReference type="EMBL" id="MFZM01000004">
    <property type="protein sequence ID" value="OGK24713.1"/>
    <property type="molecule type" value="Genomic_DNA"/>
</dbReference>
<evidence type="ECO:0000313" key="2">
    <source>
        <dbReference type="EMBL" id="OGK24713.1"/>
    </source>
</evidence>
<evidence type="ECO:0000256" key="1">
    <source>
        <dbReference type="SAM" id="Phobius"/>
    </source>
</evidence>
<proteinExistence type="predicted"/>
<comment type="caution">
    <text evidence="2">The sequence shown here is derived from an EMBL/GenBank/DDBJ whole genome shotgun (WGS) entry which is preliminary data.</text>
</comment>
<keyword evidence="1" id="KW-0812">Transmembrane</keyword>
<dbReference type="AlphaFoldDB" id="A0A1F7H0Y6"/>
<keyword evidence="1" id="KW-0472">Membrane</keyword>
<name>A0A1F7H0Y6_9BACT</name>
<sequence>MMFNIENINLVAVLIAAVISMVIGYIWYSQGVFGKDWMKMMGLKESAMKGDMAKKSMMAGFVAELLTAYILAHLINILGVITVPEALQLGFWLWLGFRATLEIGNQLWGGHPMKMFYINSGYRLVSMLAMATILTTWV</sequence>
<organism evidence="2 3">
    <name type="scientific">Candidatus Roizmanbacteria bacterium RIFCSPHIGHO2_02_FULL_37_24</name>
    <dbReference type="NCBI Taxonomy" id="1802037"/>
    <lineage>
        <taxon>Bacteria</taxon>
        <taxon>Candidatus Roizmaniibacteriota</taxon>
    </lineage>
</organism>
<keyword evidence="1" id="KW-1133">Transmembrane helix</keyword>
<dbReference type="Proteomes" id="UP000177159">
    <property type="component" value="Unassembled WGS sequence"/>
</dbReference>
<dbReference type="Pfam" id="PF08570">
    <property type="entry name" value="DUF1761"/>
    <property type="match status" value="1"/>
</dbReference>
<protein>
    <recommendedName>
        <fullName evidence="4">DUF1761 domain-containing protein</fullName>
    </recommendedName>
</protein>
<feature type="transmembrane region" description="Helical" evidence="1">
    <location>
        <begin position="66"/>
        <end position="95"/>
    </location>
</feature>
<accession>A0A1F7H0Y6</accession>
<feature type="transmembrane region" description="Helical" evidence="1">
    <location>
        <begin position="116"/>
        <end position="137"/>
    </location>
</feature>